<dbReference type="GO" id="GO:0051726">
    <property type="term" value="P:regulation of cell cycle"/>
    <property type="evidence" value="ECO:0007669"/>
    <property type="project" value="InterPro"/>
</dbReference>
<evidence type="ECO:0000313" key="11">
    <source>
        <dbReference type="Proteomes" id="UP000822688"/>
    </source>
</evidence>
<evidence type="ECO:0000256" key="4">
    <source>
        <dbReference type="ARBA" id="ARBA00023125"/>
    </source>
</evidence>
<reference evidence="10" key="1">
    <citation type="submission" date="2020-06" db="EMBL/GenBank/DDBJ databases">
        <title>WGS assembly of Ceratodon purpureus strain R40.</title>
        <authorList>
            <person name="Carey S.B."/>
            <person name="Jenkins J."/>
            <person name="Shu S."/>
            <person name="Lovell J.T."/>
            <person name="Sreedasyam A."/>
            <person name="Maumus F."/>
            <person name="Tiley G.P."/>
            <person name="Fernandez-Pozo N."/>
            <person name="Barry K."/>
            <person name="Chen C."/>
            <person name="Wang M."/>
            <person name="Lipzen A."/>
            <person name="Daum C."/>
            <person name="Saski C.A."/>
            <person name="Payton A.C."/>
            <person name="Mcbreen J.C."/>
            <person name="Conrad R.E."/>
            <person name="Kollar L.M."/>
            <person name="Olsson S."/>
            <person name="Huttunen S."/>
            <person name="Landis J.B."/>
            <person name="Wickett N.J."/>
            <person name="Johnson M.G."/>
            <person name="Rensing S.A."/>
            <person name="Grimwood J."/>
            <person name="Schmutz J."/>
            <person name="Mcdaniel S.F."/>
        </authorList>
    </citation>
    <scope>NUCLEOTIDE SEQUENCE</scope>
    <source>
        <strain evidence="10">R40</strain>
    </source>
</reference>
<organism evidence="10 11">
    <name type="scientific">Ceratodon purpureus</name>
    <name type="common">Fire moss</name>
    <name type="synonym">Dicranum purpureum</name>
    <dbReference type="NCBI Taxonomy" id="3225"/>
    <lineage>
        <taxon>Eukaryota</taxon>
        <taxon>Viridiplantae</taxon>
        <taxon>Streptophyta</taxon>
        <taxon>Embryophyta</taxon>
        <taxon>Bryophyta</taxon>
        <taxon>Bryophytina</taxon>
        <taxon>Bryopsida</taxon>
        <taxon>Dicranidae</taxon>
        <taxon>Pseudoditrichales</taxon>
        <taxon>Ditrichaceae</taxon>
        <taxon>Ceratodon</taxon>
    </lineage>
</organism>
<accession>A0A8T0IM94</accession>
<dbReference type="InterPro" id="IPR038168">
    <property type="entry name" value="TF_DP_C_sf"/>
</dbReference>
<keyword evidence="4 7" id="KW-0238">DNA-binding</keyword>
<dbReference type="InterPro" id="IPR003316">
    <property type="entry name" value="E2F_WHTH_DNA-bd_dom"/>
</dbReference>
<dbReference type="InterPro" id="IPR036390">
    <property type="entry name" value="WH_DNA-bd_sf"/>
</dbReference>
<evidence type="ECO:0000256" key="7">
    <source>
        <dbReference type="RuleBase" id="RU003796"/>
    </source>
</evidence>
<keyword evidence="11" id="KW-1185">Reference proteome</keyword>
<evidence type="ECO:0000256" key="6">
    <source>
        <dbReference type="ARBA" id="ARBA00023242"/>
    </source>
</evidence>
<dbReference type="SUPFAM" id="SSF144074">
    <property type="entry name" value="E2F-DP heterodimerization region"/>
    <property type="match status" value="1"/>
</dbReference>
<keyword evidence="5 7" id="KW-0804">Transcription</keyword>
<proteinExistence type="inferred from homology"/>
<dbReference type="PANTHER" id="PTHR12548">
    <property type="entry name" value="TRANSCRIPTION FACTOR DP"/>
    <property type="match status" value="1"/>
</dbReference>
<sequence length="356" mass="39738">MMIGVTMASDGVTVAEGPSVGRRGSFRPGGVEPSRTGFICGRVTANPLKHLASLLCEKLRAAGGAPCNLMQVATEIHSQAENKHNTTMRRIYDVVNVCEGAGLLARTGHRCSELKKKSAADQNVIPKYFPIRRTGKRTYRGRAEIQWLGGPLQSTFGENDRTRQTPCQSQKLELEIEKGQTLDRILQKRRLRDTLSMQVAILQNLLEQNQDQCRLYPDVSENLSSADTVFPMPRSMEPGSSSSEVDSMSSETHLSMSTQDRNVCADLNSPQSSEEYCNVDDFICDYFVDEQRPCAAKRLHLPFVMLATTPETNVDISMTSGPSCQVHLELDRNYCLLDHIQVIKMLPERRVNNRES</sequence>
<feature type="region of interest" description="Disordered" evidence="8">
    <location>
        <begin position="228"/>
        <end position="247"/>
    </location>
</feature>
<dbReference type="SUPFAM" id="SSF46785">
    <property type="entry name" value="Winged helix' DNA-binding domain"/>
    <property type="match status" value="1"/>
</dbReference>
<evidence type="ECO:0000313" key="10">
    <source>
        <dbReference type="EMBL" id="KAG0583946.1"/>
    </source>
</evidence>
<dbReference type="InterPro" id="IPR036388">
    <property type="entry name" value="WH-like_DNA-bd_sf"/>
</dbReference>
<evidence type="ECO:0000259" key="9">
    <source>
        <dbReference type="SMART" id="SM01372"/>
    </source>
</evidence>
<dbReference type="SMART" id="SM01372">
    <property type="entry name" value="E2F_TDP"/>
    <property type="match status" value="1"/>
</dbReference>
<comment type="subcellular location">
    <subcellularLocation>
        <location evidence="1 7">Nucleus</location>
    </subcellularLocation>
</comment>
<gene>
    <name evidence="10" type="ORF">KC19_3G174000</name>
</gene>
<dbReference type="GO" id="GO:0000981">
    <property type="term" value="F:DNA-binding transcription factor activity, RNA polymerase II-specific"/>
    <property type="evidence" value="ECO:0007669"/>
    <property type="project" value="TreeGrafter"/>
</dbReference>
<comment type="caution">
    <text evidence="10">The sequence shown here is derived from an EMBL/GenBank/DDBJ whole genome shotgun (WGS) entry which is preliminary data.</text>
</comment>
<evidence type="ECO:0000256" key="8">
    <source>
        <dbReference type="SAM" id="MobiDB-lite"/>
    </source>
</evidence>
<evidence type="ECO:0000256" key="1">
    <source>
        <dbReference type="ARBA" id="ARBA00004123"/>
    </source>
</evidence>
<feature type="domain" description="E2F/DP family winged-helix DNA-binding" evidence="9">
    <location>
        <begin position="43"/>
        <end position="116"/>
    </location>
</feature>
<dbReference type="Proteomes" id="UP000822688">
    <property type="component" value="Chromosome 3"/>
</dbReference>
<dbReference type="Gene3D" id="1.20.140.80">
    <property type="entry name" value="Transcription factor DP"/>
    <property type="match status" value="1"/>
</dbReference>
<dbReference type="PANTHER" id="PTHR12548:SF9">
    <property type="entry name" value="TRANSCRIPTION FACTOR DP"/>
    <property type="match status" value="1"/>
</dbReference>
<dbReference type="InterPro" id="IPR037241">
    <property type="entry name" value="E2F-DP_heterodim"/>
</dbReference>
<name>A0A8T0IM94_CERPU</name>
<keyword evidence="3 7" id="KW-0805">Transcription regulation</keyword>
<feature type="compositionally biased region" description="Low complexity" evidence="8">
    <location>
        <begin position="231"/>
        <end position="247"/>
    </location>
</feature>
<dbReference type="EMBL" id="CM026423">
    <property type="protein sequence ID" value="KAG0583946.1"/>
    <property type="molecule type" value="Genomic_DNA"/>
</dbReference>
<dbReference type="GO" id="GO:0005634">
    <property type="term" value="C:nucleus"/>
    <property type="evidence" value="ECO:0007669"/>
    <property type="project" value="UniProtKB-SubCell"/>
</dbReference>
<dbReference type="GO" id="GO:0000977">
    <property type="term" value="F:RNA polymerase II transcription regulatory region sequence-specific DNA binding"/>
    <property type="evidence" value="ECO:0007669"/>
    <property type="project" value="TreeGrafter"/>
</dbReference>
<dbReference type="Pfam" id="PF02319">
    <property type="entry name" value="WHD_E2F_TDP"/>
    <property type="match status" value="1"/>
</dbReference>
<dbReference type="AlphaFoldDB" id="A0A8T0IM94"/>
<evidence type="ECO:0000256" key="2">
    <source>
        <dbReference type="ARBA" id="ARBA00010940"/>
    </source>
</evidence>
<dbReference type="InterPro" id="IPR014889">
    <property type="entry name" value="Transc_factor_DP_C"/>
</dbReference>
<dbReference type="Gene3D" id="1.10.10.10">
    <property type="entry name" value="Winged helix-like DNA-binding domain superfamily/Winged helix DNA-binding domain"/>
    <property type="match status" value="1"/>
</dbReference>
<protein>
    <recommendedName>
        <fullName evidence="9">E2F/DP family winged-helix DNA-binding domain-containing protein</fullName>
    </recommendedName>
</protein>
<dbReference type="InterPro" id="IPR015648">
    <property type="entry name" value="Transcrpt_fac_DP"/>
</dbReference>
<keyword evidence="6 7" id="KW-0539">Nucleus</keyword>
<dbReference type="Pfam" id="PF08781">
    <property type="entry name" value="DP"/>
    <property type="match status" value="1"/>
</dbReference>
<dbReference type="GO" id="GO:0005667">
    <property type="term" value="C:transcription regulator complex"/>
    <property type="evidence" value="ECO:0007669"/>
    <property type="project" value="InterPro"/>
</dbReference>
<comment type="similarity">
    <text evidence="2 7">Belongs to the E2F/DP family.</text>
</comment>
<evidence type="ECO:0000256" key="3">
    <source>
        <dbReference type="ARBA" id="ARBA00023015"/>
    </source>
</evidence>
<evidence type="ECO:0000256" key="5">
    <source>
        <dbReference type="ARBA" id="ARBA00023163"/>
    </source>
</evidence>